<evidence type="ECO:0000313" key="1">
    <source>
        <dbReference type="EMBL" id="SUS05721.1"/>
    </source>
</evidence>
<dbReference type="GO" id="GO:0016757">
    <property type="term" value="F:glycosyltransferase activity"/>
    <property type="evidence" value="ECO:0007669"/>
    <property type="project" value="TreeGrafter"/>
</dbReference>
<dbReference type="Pfam" id="PF13692">
    <property type="entry name" value="Glyco_trans_1_4"/>
    <property type="match status" value="1"/>
</dbReference>
<dbReference type="NCBIfam" id="TIGR03087">
    <property type="entry name" value="stp1"/>
    <property type="match status" value="1"/>
</dbReference>
<dbReference type="Gene3D" id="3.40.50.2000">
    <property type="entry name" value="Glycogen Phosphorylase B"/>
    <property type="match status" value="2"/>
</dbReference>
<name>A0A380TBB6_9ZZZZ</name>
<gene>
    <name evidence="1" type="ORF">DF3PB_2060005</name>
</gene>
<dbReference type="CDD" id="cd03801">
    <property type="entry name" value="GT4_PimA-like"/>
    <property type="match status" value="1"/>
</dbReference>
<accession>A0A380TBB6</accession>
<dbReference type="PANTHER" id="PTHR12526">
    <property type="entry name" value="GLYCOSYLTRANSFERASE"/>
    <property type="match status" value="1"/>
</dbReference>
<dbReference type="PANTHER" id="PTHR12526:SF600">
    <property type="entry name" value="GLYCOSYL TRANSFERASE GROUP 1"/>
    <property type="match status" value="1"/>
</dbReference>
<dbReference type="EMBL" id="UIDG01000120">
    <property type="protein sequence ID" value="SUS05721.1"/>
    <property type="molecule type" value="Genomic_DNA"/>
</dbReference>
<dbReference type="InterPro" id="IPR017521">
    <property type="entry name" value="Sugar_tfrase_PEP-CTERM_Stp1"/>
</dbReference>
<reference evidence="1" key="1">
    <citation type="submission" date="2018-07" db="EMBL/GenBank/DDBJ databases">
        <authorList>
            <person name="Quirk P.G."/>
            <person name="Krulwich T.A."/>
        </authorList>
    </citation>
    <scope>NUCLEOTIDE SEQUENCE</scope>
</reference>
<sequence length="413" mass="46704">MNLLFLVHRFPYPPNKGDKTSTYNMLKYFSRSWRIFLGGFVDQPDDWKYLSKVEKFCAEAHFVPIDPRTRKLASLSGLLTGEPLTNVYYRNGSLQQWVNLVLAKYDIDAILVFSGCMAQYVVGKVPSGARSMFDPEDVDSEKWQALAKSARWPRAWLYRREARKVFEFERQMAKSFDVSVFVTENEAELFKTLAPEVAPRVTFRTQGVDADYFDPSLEFDSPYPDGTRALAFIGVMDYWPNVEAVNWFARDAFPQVRRAVHGAEFYIVGLNPSPDVRRLAETKGVHVTGGVADVRPYLQHAWAACLPLRTARGIQNKVLEAMAMEKPVIASPEAMTGINAAADFAPLVAETAADFAHAAIGLLHQDRRREPAARTFVREHFNWDTNLRRFEALLAAPTAPAAREERSPTTRVA</sequence>
<protein>
    <submittedName>
        <fullName evidence="1">Putative GT4</fullName>
    </submittedName>
</protein>
<dbReference type="AlphaFoldDB" id="A0A380TBB6"/>
<dbReference type="SUPFAM" id="SSF53756">
    <property type="entry name" value="UDP-Glycosyltransferase/glycogen phosphorylase"/>
    <property type="match status" value="1"/>
</dbReference>
<organism evidence="1">
    <name type="scientific">metagenome</name>
    <dbReference type="NCBI Taxonomy" id="256318"/>
    <lineage>
        <taxon>unclassified sequences</taxon>
        <taxon>metagenomes</taxon>
    </lineage>
</organism>
<proteinExistence type="predicted"/>